<proteinExistence type="predicted"/>
<protein>
    <submittedName>
        <fullName evidence="1">Uncharacterized protein</fullName>
    </submittedName>
</protein>
<dbReference type="EMBL" id="UINC01002447">
    <property type="protein sequence ID" value="SUZ96775.1"/>
    <property type="molecule type" value="Genomic_DNA"/>
</dbReference>
<organism evidence="1">
    <name type="scientific">marine metagenome</name>
    <dbReference type="NCBI Taxonomy" id="408172"/>
    <lineage>
        <taxon>unclassified sequences</taxon>
        <taxon>metagenomes</taxon>
        <taxon>ecological metagenomes</taxon>
    </lineage>
</organism>
<dbReference type="AlphaFoldDB" id="A0A381RY48"/>
<evidence type="ECO:0000313" key="1">
    <source>
        <dbReference type="EMBL" id="SUZ96775.1"/>
    </source>
</evidence>
<sequence>MAFIKNGSLFDSNKCRALYKISGYCLGVVRSILKSLFPIVLLNV</sequence>
<reference evidence="1" key="1">
    <citation type="submission" date="2018-05" db="EMBL/GenBank/DDBJ databases">
        <authorList>
            <person name="Lanie J.A."/>
            <person name="Ng W.-L."/>
            <person name="Kazmierczak K.M."/>
            <person name="Andrzejewski T.M."/>
            <person name="Davidsen T.M."/>
            <person name="Wayne K.J."/>
            <person name="Tettelin H."/>
            <person name="Glass J.I."/>
            <person name="Rusch D."/>
            <person name="Podicherti R."/>
            <person name="Tsui H.-C.T."/>
            <person name="Winkler M.E."/>
        </authorList>
    </citation>
    <scope>NUCLEOTIDE SEQUENCE</scope>
</reference>
<accession>A0A381RY48</accession>
<gene>
    <name evidence="1" type="ORF">METZ01_LOCUS49629</name>
</gene>
<name>A0A381RY48_9ZZZZ</name>